<dbReference type="InterPro" id="IPR013736">
    <property type="entry name" value="Xaa-Pro_dipept_C"/>
</dbReference>
<dbReference type="Pfam" id="PF08530">
    <property type="entry name" value="PepX_C"/>
    <property type="match status" value="1"/>
</dbReference>
<protein>
    <recommendedName>
        <fullName evidence="3">Xaa-Pro dipeptidyl-peptidase C-terminal domain-containing protein</fullName>
    </recommendedName>
</protein>
<dbReference type="Gene3D" id="3.40.50.1820">
    <property type="entry name" value="alpha/beta hydrolase"/>
    <property type="match status" value="1"/>
</dbReference>
<proteinExistence type="predicted"/>
<reference evidence="4" key="1">
    <citation type="journal article" date="2020" name="Stud. Mycol.">
        <title>101 Dothideomycetes genomes: a test case for predicting lifestyles and emergence of pathogens.</title>
        <authorList>
            <person name="Haridas S."/>
            <person name="Albert R."/>
            <person name="Binder M."/>
            <person name="Bloem J."/>
            <person name="Labutti K."/>
            <person name="Salamov A."/>
            <person name="Andreopoulos B."/>
            <person name="Baker S."/>
            <person name="Barry K."/>
            <person name="Bills G."/>
            <person name="Bluhm B."/>
            <person name="Cannon C."/>
            <person name="Castanera R."/>
            <person name="Culley D."/>
            <person name="Daum C."/>
            <person name="Ezra D."/>
            <person name="Gonzalez J."/>
            <person name="Henrissat B."/>
            <person name="Kuo A."/>
            <person name="Liang C."/>
            <person name="Lipzen A."/>
            <person name="Lutzoni F."/>
            <person name="Magnuson J."/>
            <person name="Mondo S."/>
            <person name="Nolan M."/>
            <person name="Ohm R."/>
            <person name="Pangilinan J."/>
            <person name="Park H.-J."/>
            <person name="Ramirez L."/>
            <person name="Alfaro M."/>
            <person name="Sun H."/>
            <person name="Tritt A."/>
            <person name="Yoshinaga Y."/>
            <person name="Zwiers L.-H."/>
            <person name="Turgeon B."/>
            <person name="Goodwin S."/>
            <person name="Spatafora J."/>
            <person name="Crous P."/>
            <person name="Grigoriev I."/>
        </authorList>
    </citation>
    <scope>NUCLEOTIDE SEQUENCE</scope>
    <source>
        <strain evidence="4">CBS 207.26</strain>
    </source>
</reference>
<feature type="signal peptide" evidence="2">
    <location>
        <begin position="1"/>
        <end position="19"/>
    </location>
</feature>
<dbReference type="InterPro" id="IPR008979">
    <property type="entry name" value="Galactose-bd-like_sf"/>
</dbReference>
<dbReference type="Gene3D" id="2.60.120.260">
    <property type="entry name" value="Galactose-binding domain-like"/>
    <property type="match status" value="1"/>
</dbReference>
<keyword evidence="1" id="KW-0378">Hydrolase</keyword>
<evidence type="ECO:0000313" key="4">
    <source>
        <dbReference type="EMBL" id="KAF2179546.1"/>
    </source>
</evidence>
<sequence>MTVFRRLLSLIGHFLDVNGLSYSCGTIESTLKTHSAYSYEPGATVSFRVGTLVVGESIGKPLMTTSDLLSPGQGFELPITIDANVGEVLNAITKYVSEINLDAQNESDLDHVLSKICGELAGSPKSVPHTRNHLRRTAAGFKVMRDIRIAVKDGDYVLGDAYLPLEHGKRCLVLLSCTIYGKRVVASGPNLQIGKDIAKFEKYEDNWHSTTVDVELLLSNRGPWFSTWTNKRAFENIATFNSFTCVPRGYPMIKIDPRGVLQTPGTRGWAGEQSWSDGNVALVGSSDVANMQWGTALMKSKSLRCDIDMYRDAAYSGGIPLTRFVSQWRDRVQKVSPKWENHSDLSRMIAAYPFLVPMAVSQIFIIHGRGADSQDLERVGIQMRMGNRQRYWRTESTWPVPIPQYTQRYLRNNETLSGGVEKEPERRVAYSTKIPPSGNRSDVEFAGHFTATLSISSSTPDADVVVSLWVTDGQGKVVPFGAHGQPEPLAKSFLRARYRKLDTPPERPWHTHRLEDNAPLNVDEVVVVEVGIFPAAARVQEGWKLRLDITPSEDQPDIPRYNPPR</sequence>
<evidence type="ECO:0000256" key="2">
    <source>
        <dbReference type="SAM" id="SignalP"/>
    </source>
</evidence>
<gene>
    <name evidence="4" type="ORF">K469DRAFT_730570</name>
</gene>
<evidence type="ECO:0000256" key="1">
    <source>
        <dbReference type="ARBA" id="ARBA00022801"/>
    </source>
</evidence>
<name>A0A6A6DPG8_9PEZI</name>
<accession>A0A6A6DPG8</accession>
<dbReference type="OrthoDB" id="416441at2759"/>
<dbReference type="Gene3D" id="1.10.3020.20">
    <property type="match status" value="1"/>
</dbReference>
<organism evidence="4 5">
    <name type="scientific">Zopfia rhizophila CBS 207.26</name>
    <dbReference type="NCBI Taxonomy" id="1314779"/>
    <lineage>
        <taxon>Eukaryota</taxon>
        <taxon>Fungi</taxon>
        <taxon>Dikarya</taxon>
        <taxon>Ascomycota</taxon>
        <taxon>Pezizomycotina</taxon>
        <taxon>Dothideomycetes</taxon>
        <taxon>Dothideomycetes incertae sedis</taxon>
        <taxon>Zopfiaceae</taxon>
        <taxon>Zopfia</taxon>
    </lineage>
</organism>
<dbReference type="GO" id="GO:0008239">
    <property type="term" value="F:dipeptidyl-peptidase activity"/>
    <property type="evidence" value="ECO:0007669"/>
    <property type="project" value="InterPro"/>
</dbReference>
<dbReference type="AlphaFoldDB" id="A0A6A6DPG8"/>
<evidence type="ECO:0000313" key="5">
    <source>
        <dbReference type="Proteomes" id="UP000800200"/>
    </source>
</evidence>
<dbReference type="Proteomes" id="UP000800200">
    <property type="component" value="Unassembled WGS sequence"/>
</dbReference>
<dbReference type="SUPFAM" id="SSF49785">
    <property type="entry name" value="Galactose-binding domain-like"/>
    <property type="match status" value="1"/>
</dbReference>
<evidence type="ECO:0000259" key="3">
    <source>
        <dbReference type="SMART" id="SM00939"/>
    </source>
</evidence>
<dbReference type="EMBL" id="ML994665">
    <property type="protein sequence ID" value="KAF2179546.1"/>
    <property type="molecule type" value="Genomic_DNA"/>
</dbReference>
<feature type="chain" id="PRO_5025406548" description="Xaa-Pro dipeptidyl-peptidase C-terminal domain-containing protein" evidence="2">
    <location>
        <begin position="20"/>
        <end position="565"/>
    </location>
</feature>
<dbReference type="InterPro" id="IPR029058">
    <property type="entry name" value="AB_hydrolase_fold"/>
</dbReference>
<dbReference type="SMART" id="SM00939">
    <property type="entry name" value="PepX_C"/>
    <property type="match status" value="1"/>
</dbReference>
<dbReference type="SUPFAM" id="SSF53474">
    <property type="entry name" value="alpha/beta-Hydrolases"/>
    <property type="match status" value="1"/>
</dbReference>
<keyword evidence="2" id="KW-0732">Signal</keyword>
<feature type="domain" description="Xaa-Pro dipeptidyl-peptidase C-terminal" evidence="3">
    <location>
        <begin position="369"/>
        <end position="565"/>
    </location>
</feature>
<keyword evidence="5" id="KW-1185">Reference proteome</keyword>
<dbReference type="Pfam" id="PF02129">
    <property type="entry name" value="Peptidase_S15"/>
    <property type="match status" value="1"/>
</dbReference>
<dbReference type="InterPro" id="IPR000383">
    <property type="entry name" value="Xaa-Pro-like_dom"/>
</dbReference>